<gene>
    <name evidence="3" type="ORF">METZ01_LOCUS83572</name>
</gene>
<feature type="non-terminal residue" evidence="3">
    <location>
        <position position="1"/>
    </location>
</feature>
<evidence type="ECO:0000313" key="3">
    <source>
        <dbReference type="EMBL" id="SVA30718.1"/>
    </source>
</evidence>
<dbReference type="Gene3D" id="3.90.470.20">
    <property type="entry name" value="4'-phosphopantetheinyl transferase domain"/>
    <property type="match status" value="1"/>
</dbReference>
<evidence type="ECO:0000259" key="2">
    <source>
        <dbReference type="Pfam" id="PF01648"/>
    </source>
</evidence>
<name>A0A381USW8_9ZZZZ</name>
<feature type="domain" description="4'-phosphopantetheinyl transferase" evidence="2">
    <location>
        <begin position="1"/>
        <end position="85"/>
    </location>
</feature>
<dbReference type="InterPro" id="IPR037143">
    <property type="entry name" value="4-PPantetheinyl_Trfase_dom_sf"/>
</dbReference>
<dbReference type="InterPro" id="IPR008278">
    <property type="entry name" value="4-PPantetheinyl_Trfase_dom"/>
</dbReference>
<dbReference type="GO" id="GO:0008897">
    <property type="term" value="F:holo-[acyl-carrier-protein] synthase activity"/>
    <property type="evidence" value="ECO:0007669"/>
    <property type="project" value="InterPro"/>
</dbReference>
<proteinExistence type="predicted"/>
<dbReference type="Pfam" id="PF01648">
    <property type="entry name" value="ACPS"/>
    <property type="match status" value="1"/>
</dbReference>
<reference evidence="3" key="1">
    <citation type="submission" date="2018-05" db="EMBL/GenBank/DDBJ databases">
        <authorList>
            <person name="Lanie J.A."/>
            <person name="Ng W.-L."/>
            <person name="Kazmierczak K.M."/>
            <person name="Andrzejewski T.M."/>
            <person name="Davidsen T.M."/>
            <person name="Wayne K.J."/>
            <person name="Tettelin H."/>
            <person name="Glass J.I."/>
            <person name="Rusch D."/>
            <person name="Podicherti R."/>
            <person name="Tsui H.-C.T."/>
            <person name="Winkler M.E."/>
        </authorList>
    </citation>
    <scope>NUCLEOTIDE SEQUENCE</scope>
</reference>
<dbReference type="EMBL" id="UINC01006972">
    <property type="protein sequence ID" value="SVA30718.1"/>
    <property type="molecule type" value="Genomic_DNA"/>
</dbReference>
<dbReference type="AlphaFoldDB" id="A0A381USW8"/>
<protein>
    <recommendedName>
        <fullName evidence="2">4'-phosphopantetheinyl transferase domain-containing protein</fullName>
    </recommendedName>
</protein>
<dbReference type="SUPFAM" id="SSF56214">
    <property type="entry name" value="4'-phosphopantetheinyl transferase"/>
    <property type="match status" value="1"/>
</dbReference>
<evidence type="ECO:0000256" key="1">
    <source>
        <dbReference type="ARBA" id="ARBA00022679"/>
    </source>
</evidence>
<keyword evidence="1" id="KW-0808">Transferase</keyword>
<accession>A0A381USW8</accession>
<sequence length="91" mass="9802">VYTEAEVKWCQGRAVPAMHLAGRFAAKEAVKKALLASGEENIPLSGIEIIRQEGCPPEVSLHLDLIRPYHCQVSISHTDSLATAVAIVAPQ</sequence>
<dbReference type="GO" id="GO:0000287">
    <property type="term" value="F:magnesium ion binding"/>
    <property type="evidence" value="ECO:0007669"/>
    <property type="project" value="InterPro"/>
</dbReference>
<organism evidence="3">
    <name type="scientific">marine metagenome</name>
    <dbReference type="NCBI Taxonomy" id="408172"/>
    <lineage>
        <taxon>unclassified sequences</taxon>
        <taxon>metagenomes</taxon>
        <taxon>ecological metagenomes</taxon>
    </lineage>
</organism>